<dbReference type="RefSeq" id="WP_003855614.1">
    <property type="nucleotide sequence ID" value="NZ_JAAOYN010000001.1"/>
</dbReference>
<reference evidence="1 2" key="1">
    <citation type="submission" date="2015-12" db="EMBL/GenBank/DDBJ databases">
        <title>Genome sequence of Corynebacterium AS 1.542.</title>
        <authorList>
            <person name="Yang J."/>
            <person name="Yang S."/>
        </authorList>
    </citation>
    <scope>NUCLEOTIDE SEQUENCE [LARGE SCALE GENOMIC DNA]</scope>
    <source>
        <strain evidence="1 2">AS 1.542</strain>
    </source>
</reference>
<comment type="caution">
    <text evidence="1">The sequence shown here is derived from an EMBL/GenBank/DDBJ whole genome shotgun (WGS) entry which is preliminary data.</text>
</comment>
<dbReference type="Proteomes" id="UP000186091">
    <property type="component" value="Unassembled WGS sequence"/>
</dbReference>
<evidence type="ECO:0000313" key="1">
    <source>
        <dbReference type="EMBL" id="OKX78094.1"/>
    </source>
</evidence>
<protein>
    <submittedName>
        <fullName evidence="1">Uncharacterized protein</fullName>
    </submittedName>
</protein>
<name>A0AB36IBM0_CORGT</name>
<organism evidence="1 2">
    <name type="scientific">Corynebacterium glutamicum</name>
    <name type="common">Brevibacterium saccharolyticum</name>
    <dbReference type="NCBI Taxonomy" id="1718"/>
    <lineage>
        <taxon>Bacteria</taxon>
        <taxon>Bacillati</taxon>
        <taxon>Actinomycetota</taxon>
        <taxon>Actinomycetes</taxon>
        <taxon>Mycobacteriales</taxon>
        <taxon>Corynebacteriaceae</taxon>
        <taxon>Corynebacterium</taxon>
    </lineage>
</organism>
<dbReference type="AlphaFoldDB" id="A0AB36IBM0"/>
<dbReference type="EMBL" id="LOQT01000026">
    <property type="protein sequence ID" value="OKX78094.1"/>
    <property type="molecule type" value="Genomic_DNA"/>
</dbReference>
<proteinExistence type="predicted"/>
<sequence length="114" mass="13049">MSWLSKADDLTIVTIAIPHKPSPLTYAAFMEWLDGWAERNLTTAMIFYDGKQGNDCVDDGRSPEEIRIQWDSAFRSSAPYRNTHRSLNLQTSRVIEDVVMLDSKNNQLIEASWV</sequence>
<gene>
    <name evidence="1" type="ORF">AUP69_11720</name>
</gene>
<accession>A0AB36IBM0</accession>
<evidence type="ECO:0000313" key="2">
    <source>
        <dbReference type="Proteomes" id="UP000186091"/>
    </source>
</evidence>